<accession>A0ABU6T2Y3</accession>
<keyword evidence="3" id="KW-1185">Reference proteome</keyword>
<comment type="caution">
    <text evidence="2">The sequence shown here is derived from an EMBL/GenBank/DDBJ whole genome shotgun (WGS) entry which is preliminary data.</text>
</comment>
<dbReference type="EMBL" id="JASCZI010090622">
    <property type="protein sequence ID" value="MED6142729.1"/>
    <property type="molecule type" value="Genomic_DNA"/>
</dbReference>
<reference evidence="2 3" key="1">
    <citation type="journal article" date="2023" name="Plants (Basel)">
        <title>Bridging the Gap: Combining Genomics and Transcriptomics Approaches to Understand Stylosanthes scabra, an Orphan Legume from the Brazilian Caatinga.</title>
        <authorList>
            <person name="Ferreira-Neto J.R.C."/>
            <person name="da Silva M.D."/>
            <person name="Binneck E."/>
            <person name="de Melo N.F."/>
            <person name="da Silva R.H."/>
            <person name="de Melo A.L.T.M."/>
            <person name="Pandolfi V."/>
            <person name="Bustamante F.O."/>
            <person name="Brasileiro-Vidal A.C."/>
            <person name="Benko-Iseppon A.M."/>
        </authorList>
    </citation>
    <scope>NUCLEOTIDE SEQUENCE [LARGE SCALE GENOMIC DNA]</scope>
    <source>
        <tissue evidence="2">Leaves</tissue>
    </source>
</reference>
<feature type="region of interest" description="Disordered" evidence="1">
    <location>
        <begin position="1"/>
        <end position="38"/>
    </location>
</feature>
<protein>
    <submittedName>
        <fullName evidence="2">Uncharacterized protein</fullName>
    </submittedName>
</protein>
<dbReference type="Proteomes" id="UP001341840">
    <property type="component" value="Unassembled WGS sequence"/>
</dbReference>
<feature type="compositionally biased region" description="Basic and acidic residues" evidence="1">
    <location>
        <begin position="9"/>
        <end position="18"/>
    </location>
</feature>
<evidence type="ECO:0000313" key="2">
    <source>
        <dbReference type="EMBL" id="MED6142729.1"/>
    </source>
</evidence>
<gene>
    <name evidence="2" type="ORF">PIB30_000294</name>
</gene>
<name>A0ABU6T2Y3_9FABA</name>
<evidence type="ECO:0000313" key="3">
    <source>
        <dbReference type="Proteomes" id="UP001341840"/>
    </source>
</evidence>
<proteinExistence type="predicted"/>
<sequence length="121" mass="13663">MTTTITTQHLRELHRQKNDPSASPALPFQYGKITHSDPSASPALPFQYGKITHFDLDMKKNSDPSGSPALPFQYGNITHFGLDMKKQRLEQISCSAIPIWQDNAFQFRYEETEVSTIALPP</sequence>
<evidence type="ECO:0000256" key="1">
    <source>
        <dbReference type="SAM" id="MobiDB-lite"/>
    </source>
</evidence>
<organism evidence="2 3">
    <name type="scientific">Stylosanthes scabra</name>
    <dbReference type="NCBI Taxonomy" id="79078"/>
    <lineage>
        <taxon>Eukaryota</taxon>
        <taxon>Viridiplantae</taxon>
        <taxon>Streptophyta</taxon>
        <taxon>Embryophyta</taxon>
        <taxon>Tracheophyta</taxon>
        <taxon>Spermatophyta</taxon>
        <taxon>Magnoliopsida</taxon>
        <taxon>eudicotyledons</taxon>
        <taxon>Gunneridae</taxon>
        <taxon>Pentapetalae</taxon>
        <taxon>rosids</taxon>
        <taxon>fabids</taxon>
        <taxon>Fabales</taxon>
        <taxon>Fabaceae</taxon>
        <taxon>Papilionoideae</taxon>
        <taxon>50 kb inversion clade</taxon>
        <taxon>dalbergioids sensu lato</taxon>
        <taxon>Dalbergieae</taxon>
        <taxon>Pterocarpus clade</taxon>
        <taxon>Stylosanthes</taxon>
    </lineage>
</organism>